<feature type="chain" id="PRO_5044561798" evidence="1">
    <location>
        <begin position="20"/>
        <end position="142"/>
    </location>
</feature>
<evidence type="ECO:0000313" key="2">
    <source>
        <dbReference type="EnsemblMetazoa" id="MDOA016394-PA"/>
    </source>
</evidence>
<evidence type="ECO:0000256" key="1">
    <source>
        <dbReference type="SAM" id="SignalP"/>
    </source>
</evidence>
<dbReference type="OrthoDB" id="276065at2759"/>
<protein>
    <submittedName>
        <fullName evidence="2">Uncharacterized protein</fullName>
    </submittedName>
</protein>
<gene>
    <name evidence="2" type="primary">105261818</name>
</gene>
<organism evidence="2">
    <name type="scientific">Musca domestica</name>
    <name type="common">House fly</name>
    <dbReference type="NCBI Taxonomy" id="7370"/>
    <lineage>
        <taxon>Eukaryota</taxon>
        <taxon>Metazoa</taxon>
        <taxon>Ecdysozoa</taxon>
        <taxon>Arthropoda</taxon>
        <taxon>Hexapoda</taxon>
        <taxon>Insecta</taxon>
        <taxon>Pterygota</taxon>
        <taxon>Neoptera</taxon>
        <taxon>Endopterygota</taxon>
        <taxon>Diptera</taxon>
        <taxon>Brachycera</taxon>
        <taxon>Muscomorpha</taxon>
        <taxon>Muscoidea</taxon>
        <taxon>Muscidae</taxon>
        <taxon>Musca</taxon>
    </lineage>
</organism>
<sequence length="142" mass="15403">MKSIIVLGVVLAFVASSYGGSDNPDAVLALQNVKDSVLVVIVEGQLKAAVETTDTVTINNLYKQLLKGKKYDTSLVEFTAKEKTNTINKVVTAKKLDGKNHVILFYEKELGYVGLAEIVFKLLGTVGLLAKELLTELYKLVG</sequence>
<dbReference type="KEGG" id="mde:105261818"/>
<reference evidence="2" key="1">
    <citation type="submission" date="2020-05" db="UniProtKB">
        <authorList>
            <consortium name="EnsemblMetazoa"/>
        </authorList>
    </citation>
    <scope>IDENTIFICATION</scope>
    <source>
        <strain evidence="2">Aabys</strain>
    </source>
</reference>
<feature type="signal peptide" evidence="1">
    <location>
        <begin position="1"/>
        <end position="19"/>
    </location>
</feature>
<proteinExistence type="predicted"/>
<dbReference type="VEuPathDB" id="VectorBase:MDOA016394"/>
<name>A0A1I8NJZ7_MUSDO</name>
<dbReference type="AlphaFoldDB" id="A0A1I8NJZ7"/>
<accession>A0A1I8NJZ7</accession>
<keyword evidence="1" id="KW-0732">Signal</keyword>
<dbReference type="EnsemblMetazoa" id="MDOA016394-RA">
    <property type="protein sequence ID" value="MDOA016394-PA"/>
    <property type="gene ID" value="MDOA016394"/>
</dbReference>